<dbReference type="AlphaFoldDB" id="A0A8T2PGC5"/>
<accession>A0A8T2PGC5</accession>
<dbReference type="SUPFAM" id="SSF56235">
    <property type="entry name" value="N-terminal nucleophile aminohydrolases (Ntn hydrolases)"/>
    <property type="match status" value="1"/>
</dbReference>
<dbReference type="InterPro" id="IPR052896">
    <property type="entry name" value="GGT-like_enzyme"/>
</dbReference>
<evidence type="ECO:0000313" key="3">
    <source>
        <dbReference type="Proteomes" id="UP000824540"/>
    </source>
</evidence>
<sequence length="559" mass="60145">MHTEFPFSSRRSPVICLNGCVASSQPLASAIGLDVLKRGGNAADAAVAVAAALNVTEPCSTGIGGDCFCLFYDAHTGQVRGLNGSGRAPRALTLALLDSRGFSEAHRPQAFHALNVTVPGAAACWWDTIQLFGSKKLTLGDVLQPAVELAERGFPVTEVTAHHWAKWKKTLETAGKELGGDFLIDSQPPKHGQVFTNPALSRTFQELALHGKSGFYEGKIAEAIVDVIGQNEGVLSLEDLKSHDSTEVMPLFTDYKGVRLWECPPNGQGMAALIALNILEHFPLKDMGHNTSSYLHILTEALKLSLADTLHFCTDPDKVKVPVEGLLSKEYSHRRAQLISVQQAGVNEHGAPPGSDTVYFTVVDKEGNACSFVNSNYMGFGTGLVPRGCGFTLHNRGACFSLDRGHGNCVGPGKRPYHTIMPALLTDTGSGQLLASFGVMGAMMQPQGHVQVLLNILEFGMNPQQALDAPRIFVKYDEAGRQWQLNLEAGVEQAASEDLQSRGHTVIWPVSGHERAWFGRGQVITAGAWWDPTLIQSDANVRVLWAGSDPRADGCALGY</sequence>
<evidence type="ECO:0000256" key="1">
    <source>
        <dbReference type="ARBA" id="ARBA00009381"/>
    </source>
</evidence>
<evidence type="ECO:0008006" key="4">
    <source>
        <dbReference type="Google" id="ProtNLM"/>
    </source>
</evidence>
<dbReference type="InterPro" id="IPR043138">
    <property type="entry name" value="GGT_lsub"/>
</dbReference>
<comment type="caution">
    <text evidence="2">The sequence shown here is derived from an EMBL/GenBank/DDBJ whole genome shotgun (WGS) entry which is preliminary data.</text>
</comment>
<name>A0A8T2PGC5_9TELE</name>
<keyword evidence="3" id="KW-1185">Reference proteome</keyword>
<dbReference type="OrthoDB" id="2015213at2759"/>
<dbReference type="PANTHER" id="PTHR43881">
    <property type="entry name" value="GAMMA-GLUTAMYLTRANSPEPTIDASE (AFU_ORTHOLOGUE AFUA_4G13580)"/>
    <property type="match status" value="1"/>
</dbReference>
<gene>
    <name evidence="2" type="ORF">JZ751_025100</name>
</gene>
<dbReference type="Pfam" id="PF01019">
    <property type="entry name" value="G_glu_transpept"/>
    <property type="match status" value="1"/>
</dbReference>
<proteinExistence type="inferred from homology"/>
<protein>
    <recommendedName>
        <fullName evidence="4">Gamma-glutamyltransferase YwrD</fullName>
    </recommendedName>
</protein>
<dbReference type="Proteomes" id="UP000824540">
    <property type="component" value="Unassembled WGS sequence"/>
</dbReference>
<reference evidence="2" key="1">
    <citation type="thesis" date="2021" institute="BYU ScholarsArchive" country="Provo, UT, USA">
        <title>Applications of and Algorithms for Genome Assembly and Genomic Analyses with an Emphasis on Marine Teleosts.</title>
        <authorList>
            <person name="Pickett B.D."/>
        </authorList>
    </citation>
    <scope>NUCLEOTIDE SEQUENCE</scope>
    <source>
        <strain evidence="2">HI-2016</strain>
    </source>
</reference>
<dbReference type="InterPro" id="IPR029055">
    <property type="entry name" value="Ntn_hydrolases_N"/>
</dbReference>
<dbReference type="PANTHER" id="PTHR43881:SF1">
    <property type="entry name" value="GAMMA-GLUTAMYLTRANSPEPTIDASE (AFU_ORTHOLOGUE AFUA_4G13580)"/>
    <property type="match status" value="1"/>
</dbReference>
<dbReference type="Gene3D" id="3.60.20.40">
    <property type="match status" value="1"/>
</dbReference>
<dbReference type="EMBL" id="JAFBMS010000007">
    <property type="protein sequence ID" value="KAG9351209.1"/>
    <property type="molecule type" value="Genomic_DNA"/>
</dbReference>
<comment type="similarity">
    <text evidence="1">Belongs to the gamma-glutamyltransferase family.</text>
</comment>
<dbReference type="PRINTS" id="PR01210">
    <property type="entry name" value="GGTRANSPTASE"/>
</dbReference>
<dbReference type="Gene3D" id="1.10.246.130">
    <property type="match status" value="1"/>
</dbReference>
<organism evidence="2 3">
    <name type="scientific">Albula glossodonta</name>
    <name type="common">roundjaw bonefish</name>
    <dbReference type="NCBI Taxonomy" id="121402"/>
    <lineage>
        <taxon>Eukaryota</taxon>
        <taxon>Metazoa</taxon>
        <taxon>Chordata</taxon>
        <taxon>Craniata</taxon>
        <taxon>Vertebrata</taxon>
        <taxon>Euteleostomi</taxon>
        <taxon>Actinopterygii</taxon>
        <taxon>Neopterygii</taxon>
        <taxon>Teleostei</taxon>
        <taxon>Albuliformes</taxon>
        <taxon>Albulidae</taxon>
        <taxon>Albula</taxon>
    </lineage>
</organism>
<evidence type="ECO:0000313" key="2">
    <source>
        <dbReference type="EMBL" id="KAG9351209.1"/>
    </source>
</evidence>
<dbReference type="InterPro" id="IPR043137">
    <property type="entry name" value="GGT_ssub_C"/>
</dbReference>